<dbReference type="GO" id="GO:0032259">
    <property type="term" value="P:methylation"/>
    <property type="evidence" value="ECO:0007669"/>
    <property type="project" value="UniProtKB-KW"/>
</dbReference>
<evidence type="ECO:0000259" key="11">
    <source>
        <dbReference type="PROSITE" id="PS50868"/>
    </source>
</evidence>
<comment type="subcellular location">
    <subcellularLocation>
        <location evidence="1">Chromosome</location>
    </subcellularLocation>
</comment>
<evidence type="ECO:0000313" key="14">
    <source>
        <dbReference type="Proteomes" id="UP000242770"/>
    </source>
</evidence>
<dbReference type="Pfam" id="PF05033">
    <property type="entry name" value="Pre-SET"/>
    <property type="match status" value="1"/>
</dbReference>
<keyword evidence="5" id="KW-0949">S-adenosyl-L-methionine</keyword>
<dbReference type="InterPro" id="IPR001214">
    <property type="entry name" value="SET_dom"/>
</dbReference>
<dbReference type="PANTHER" id="PTHR46223:SF3">
    <property type="entry name" value="HISTONE-LYSINE N-METHYLTRANSFERASE SET-23"/>
    <property type="match status" value="1"/>
</dbReference>
<feature type="domain" description="SET" evidence="9">
    <location>
        <begin position="264"/>
        <end position="549"/>
    </location>
</feature>
<dbReference type="SUPFAM" id="SSF82199">
    <property type="entry name" value="SET domain"/>
    <property type="match status" value="1"/>
</dbReference>
<dbReference type="EMBL" id="LK056650">
    <property type="protein sequence ID" value="CDS81924.1"/>
    <property type="molecule type" value="Genomic_DNA"/>
</dbReference>
<evidence type="ECO:0000313" key="12">
    <source>
        <dbReference type="EMBL" id="CDS81924.1"/>
    </source>
</evidence>
<evidence type="ECO:0008006" key="15">
    <source>
        <dbReference type="Google" id="ProtNLM"/>
    </source>
</evidence>
<dbReference type="GO" id="GO:0042054">
    <property type="term" value="F:histone methyltransferase activity"/>
    <property type="evidence" value="ECO:0007669"/>
    <property type="project" value="InterPro"/>
</dbReference>
<protein>
    <recommendedName>
        <fullName evidence="15">SET domain-containing protein</fullName>
    </recommendedName>
</protein>
<dbReference type="Pfam" id="PF00856">
    <property type="entry name" value="SET"/>
    <property type="match status" value="1"/>
</dbReference>
<dbReference type="GO" id="GO:0008270">
    <property type="term" value="F:zinc ion binding"/>
    <property type="evidence" value="ECO:0007669"/>
    <property type="project" value="InterPro"/>
</dbReference>
<reference evidence="13" key="3">
    <citation type="submission" date="2014-06" db="EMBL/GenBank/DDBJ databases">
        <authorList>
            <person name="Berkman J.Paul."/>
        </authorList>
    </citation>
    <scope>NUCLEOTIDE SEQUENCE [LARGE SCALE GENOMIC DNA]</scope>
</reference>
<dbReference type="InterPro" id="IPR007728">
    <property type="entry name" value="Pre-SET_dom"/>
</dbReference>
<evidence type="ECO:0000256" key="5">
    <source>
        <dbReference type="ARBA" id="ARBA00022691"/>
    </source>
</evidence>
<proteinExistence type="predicted"/>
<keyword evidence="3" id="KW-0489">Methyltransferase</keyword>
<keyword evidence="4" id="KW-0808">Transferase</keyword>
<gene>
    <name evidence="13" type="primary">SSCI58000.1</name>
    <name evidence="12" type="ORF">SPSC_00106</name>
</gene>
<dbReference type="InterPro" id="IPR050973">
    <property type="entry name" value="H3K9_Histone-Lys_N-MTase"/>
</dbReference>
<keyword evidence="2" id="KW-0158">Chromosome</keyword>
<reference evidence="14" key="2">
    <citation type="submission" date="2014-06" db="EMBL/GenBank/DDBJ databases">
        <authorList>
            <person name="Berkman P.J."/>
        </authorList>
    </citation>
    <scope>NUCLEOTIDE SEQUENCE [LARGE SCALE GENOMIC DNA]</scope>
</reference>
<evidence type="ECO:0000256" key="2">
    <source>
        <dbReference type="ARBA" id="ARBA00022454"/>
    </source>
</evidence>
<dbReference type="PROSITE" id="PS50867">
    <property type="entry name" value="PRE_SET"/>
    <property type="match status" value="1"/>
</dbReference>
<dbReference type="InterPro" id="IPR003616">
    <property type="entry name" value="Post-SET_dom"/>
</dbReference>
<feature type="domain" description="Post-SET" evidence="11">
    <location>
        <begin position="617"/>
        <end position="633"/>
    </location>
</feature>
<dbReference type="AlphaFoldDB" id="A0A0F7S8H5"/>
<keyword evidence="7" id="KW-0862">Zinc</keyword>
<dbReference type="OrthoDB" id="308383at2759"/>
<dbReference type="PROSITE" id="PS50280">
    <property type="entry name" value="SET"/>
    <property type="match status" value="1"/>
</dbReference>
<keyword evidence="14" id="KW-1185">Reference proteome</keyword>
<evidence type="ECO:0000256" key="1">
    <source>
        <dbReference type="ARBA" id="ARBA00004286"/>
    </source>
</evidence>
<evidence type="ECO:0000256" key="7">
    <source>
        <dbReference type="ARBA" id="ARBA00022833"/>
    </source>
</evidence>
<accession>A0A0F7S8H5</accession>
<evidence type="ECO:0000313" key="13">
    <source>
        <dbReference type="EMBL" id="CDW98556.1"/>
    </source>
</evidence>
<dbReference type="SMART" id="SM00317">
    <property type="entry name" value="SET"/>
    <property type="match status" value="1"/>
</dbReference>
<evidence type="ECO:0000259" key="9">
    <source>
        <dbReference type="PROSITE" id="PS50280"/>
    </source>
</evidence>
<evidence type="ECO:0000256" key="4">
    <source>
        <dbReference type="ARBA" id="ARBA00022679"/>
    </source>
</evidence>
<evidence type="ECO:0000259" key="10">
    <source>
        <dbReference type="PROSITE" id="PS50867"/>
    </source>
</evidence>
<dbReference type="PANTHER" id="PTHR46223">
    <property type="entry name" value="HISTONE-LYSINE N-METHYLTRANSFERASE SUV39H"/>
    <property type="match status" value="1"/>
</dbReference>
<dbReference type="EMBL" id="CCFA01003494">
    <property type="protein sequence ID" value="CDW98556.1"/>
    <property type="molecule type" value="Genomic_DNA"/>
</dbReference>
<dbReference type="STRING" id="49012.A0A0F7S8H5"/>
<feature type="region of interest" description="Disordered" evidence="8">
    <location>
        <begin position="556"/>
        <end position="587"/>
    </location>
</feature>
<sequence>MSHHTHGPLASTSTIGQALPRIHDEPMDRADRPQNGHTEQKLTFASKEVKALSALRSDPQYLEQTRSADVGQALQLSLATKPPKLFPQHDAARLVDFFHAWVQEWELGMEGLAVLVPNSGNLGDVVPPWDFVWTDNYLCDPSVPPIDQIKPLDDINGFQMTDELCVNKGCDCDDDECDPRTCACLRRAADCYLFAESHYQKMFDPQNGIDGQDGKGLAPDFVYDEHGRIRMKDVPLSTPIFECNKFCSCSSSCRNRVVQKGKKAPLAFCKTESKGWGIKAVGHLAAGTFVGAYGGELLNDEESERRANVYDNKLGTTYLQTVDHHIIMVHLTRQILERELAKQNLLGQYRGSPKNDRKLVQLVTDTADAIDLYQDYFRLTGEEHDDDNDELGLLDAEMRIRDGTSDRFQEAHIFERAKQIATARAREGAIRKRARSEATNPSLAFGVDQGPITEEEFDDPVLKFLSLSPEQQDRACELQRIRSDLEDEHLVTVDSALWGNHTRFFNHSCDPNIYHVPVYTDNASIMRPLLAFFTNRDVKEGEELCFNYRGEGGFEDYDHVPQQPPQSPSKGTGRSRNKATAIHAPSTKPGAETVLAITATAADSAAAASKPTVVHRLDIRCRCGAKNCTGRVFA</sequence>
<dbReference type="GO" id="GO:0005694">
    <property type="term" value="C:chromosome"/>
    <property type="evidence" value="ECO:0007669"/>
    <property type="project" value="UniProtKB-SubCell"/>
</dbReference>
<reference evidence="12" key="1">
    <citation type="submission" date="2014-06" db="EMBL/GenBank/DDBJ databases">
        <authorList>
            <person name="Ju J."/>
            <person name="Zhang J."/>
        </authorList>
    </citation>
    <scope>NUCLEOTIDE SEQUENCE</scope>
    <source>
        <strain evidence="12">SscI8</strain>
    </source>
</reference>
<feature type="domain" description="Pre-SET" evidence="10">
    <location>
        <begin position="168"/>
        <end position="261"/>
    </location>
</feature>
<organism evidence="13 14">
    <name type="scientific">Sporisorium scitamineum</name>
    <dbReference type="NCBI Taxonomy" id="49012"/>
    <lineage>
        <taxon>Eukaryota</taxon>
        <taxon>Fungi</taxon>
        <taxon>Dikarya</taxon>
        <taxon>Basidiomycota</taxon>
        <taxon>Ustilaginomycotina</taxon>
        <taxon>Ustilaginomycetes</taxon>
        <taxon>Ustilaginales</taxon>
        <taxon>Ustilaginaceae</taxon>
        <taxon>Sporisorium</taxon>
    </lineage>
</organism>
<keyword evidence="6" id="KW-0479">Metal-binding</keyword>
<dbReference type="InterPro" id="IPR046341">
    <property type="entry name" value="SET_dom_sf"/>
</dbReference>
<dbReference type="GO" id="GO:0005634">
    <property type="term" value="C:nucleus"/>
    <property type="evidence" value="ECO:0007669"/>
    <property type="project" value="InterPro"/>
</dbReference>
<evidence type="ECO:0000256" key="6">
    <source>
        <dbReference type="ARBA" id="ARBA00022723"/>
    </source>
</evidence>
<name>A0A0F7S8H5_9BASI</name>
<evidence type="ECO:0000256" key="8">
    <source>
        <dbReference type="SAM" id="MobiDB-lite"/>
    </source>
</evidence>
<dbReference type="Gene3D" id="2.170.270.10">
    <property type="entry name" value="SET domain"/>
    <property type="match status" value="2"/>
</dbReference>
<dbReference type="PROSITE" id="PS50868">
    <property type="entry name" value="POST_SET"/>
    <property type="match status" value="1"/>
</dbReference>
<evidence type="ECO:0000256" key="3">
    <source>
        <dbReference type="ARBA" id="ARBA00022603"/>
    </source>
</evidence>
<dbReference type="Proteomes" id="UP000242770">
    <property type="component" value="Unassembled WGS sequence"/>
</dbReference>